<accession>A0A1F7U946</accession>
<name>A0A1F7U946_9BACT</name>
<proteinExistence type="predicted"/>
<dbReference type="AlphaFoldDB" id="A0A1F7U946"/>
<dbReference type="EMBL" id="MGDZ01000004">
    <property type="protein sequence ID" value="OGL74244.1"/>
    <property type="molecule type" value="Genomic_DNA"/>
</dbReference>
<feature type="transmembrane region" description="Helical" evidence="1">
    <location>
        <begin position="57"/>
        <end position="76"/>
    </location>
</feature>
<evidence type="ECO:0000313" key="2">
    <source>
        <dbReference type="EMBL" id="OGL74244.1"/>
    </source>
</evidence>
<organism evidence="2 3">
    <name type="scientific">Candidatus Uhrbacteria bacterium RIFCSPHIGHO2_02_FULL_57_19</name>
    <dbReference type="NCBI Taxonomy" id="1802391"/>
    <lineage>
        <taxon>Bacteria</taxon>
        <taxon>Candidatus Uhriibacteriota</taxon>
    </lineage>
</organism>
<evidence type="ECO:0000313" key="3">
    <source>
        <dbReference type="Proteomes" id="UP000176303"/>
    </source>
</evidence>
<keyword evidence="1" id="KW-0472">Membrane</keyword>
<dbReference type="Proteomes" id="UP000176303">
    <property type="component" value="Unassembled WGS sequence"/>
</dbReference>
<keyword evidence="1" id="KW-0812">Transmembrane</keyword>
<keyword evidence="1" id="KW-1133">Transmembrane helix</keyword>
<gene>
    <name evidence="2" type="ORF">A3D72_03635</name>
</gene>
<evidence type="ECO:0000256" key="1">
    <source>
        <dbReference type="SAM" id="Phobius"/>
    </source>
</evidence>
<reference evidence="2 3" key="1">
    <citation type="journal article" date="2016" name="Nat. Commun.">
        <title>Thousands of microbial genomes shed light on interconnected biogeochemical processes in an aquifer system.</title>
        <authorList>
            <person name="Anantharaman K."/>
            <person name="Brown C.T."/>
            <person name="Hug L.A."/>
            <person name="Sharon I."/>
            <person name="Castelle C.J."/>
            <person name="Probst A.J."/>
            <person name="Thomas B.C."/>
            <person name="Singh A."/>
            <person name="Wilkins M.J."/>
            <person name="Karaoz U."/>
            <person name="Brodie E.L."/>
            <person name="Williams K.H."/>
            <person name="Hubbard S.S."/>
            <person name="Banfield J.F."/>
        </authorList>
    </citation>
    <scope>NUCLEOTIDE SEQUENCE [LARGE SCALE GENOMIC DNA]</scope>
</reference>
<comment type="caution">
    <text evidence="2">The sequence shown here is derived from an EMBL/GenBank/DDBJ whole genome shotgun (WGS) entry which is preliminary data.</text>
</comment>
<sequence>MLILNHTAIGAVIGKVSPDPLTAFVLGFLSHFLADIIPHGDAHQYQDYKRGKHVRVAVFWTVVDALASIVVAVLFFQSRDFFSNASVAMGIAGSVLPDAVVGFHELKPSAYTKWFHNLHFRNHNFIALRIRDWTFLSGATWQLALFYFIQHRV</sequence>
<protein>
    <submittedName>
        <fullName evidence="2">Uncharacterized protein</fullName>
    </submittedName>
</protein>